<keyword evidence="2" id="KW-1185">Reference proteome</keyword>
<sequence length="215" mass="24739">MEEKNLMPCWDLQQELDEKSVMALLRSIAGVLIEIPQHEHYLDSNWSTGVRAYDWVRNYLCLAAEQGTIPGLKMISKQLDFVLAINEVPIQFSKDCISAPKKKHRLVRNHAEFEQMSLFGSSEPEIDVIWRVLAEPYYIEDTDEYPQWDVALVGINQYGVKMSEVRYHETVSVPLTDSSDSLPEAADINDVPLKRRNAPDETVKKDGTVWFQIRL</sequence>
<reference evidence="1" key="1">
    <citation type="submission" date="2023-07" db="EMBL/GenBank/DDBJ databases">
        <authorList>
            <person name="Yang W."/>
            <person name="Chen J."/>
            <person name="Ji P."/>
            <person name="Hu F."/>
        </authorList>
    </citation>
    <scope>NUCLEOTIDE SEQUENCE</scope>
    <source>
        <strain evidence="1">CRE-138-0111</strain>
    </source>
</reference>
<protein>
    <submittedName>
        <fullName evidence="1">Uncharacterized protein</fullName>
    </submittedName>
</protein>
<name>A0ABT9ATK9_9GAMM</name>
<proteinExistence type="predicted"/>
<dbReference type="EMBL" id="JAUQTG010000009">
    <property type="protein sequence ID" value="MDO7857612.1"/>
    <property type="molecule type" value="Genomic_DNA"/>
</dbReference>
<evidence type="ECO:0000313" key="1">
    <source>
        <dbReference type="EMBL" id="MDO7857612.1"/>
    </source>
</evidence>
<gene>
    <name evidence="1" type="ORF">Q5E86_14920</name>
</gene>
<accession>A0ABT9ATK9</accession>
<dbReference type="Proteomes" id="UP001176478">
    <property type="component" value="Unassembled WGS sequence"/>
</dbReference>
<reference evidence="1" key="2">
    <citation type="journal article" date="2024" name="Int. J. Antimicrob. Agents">
        <title>Identification of a novel Providencia species showing multi-drug-resistant in three patients with hospital-acquired infection.</title>
        <authorList>
            <person name="Yang W."/>
            <person name="Chen J."/>
            <person name="Yang F."/>
            <person name="Ji P."/>
            <person name="Shen S."/>
            <person name="Yin D."/>
            <person name="Hu F."/>
        </authorList>
    </citation>
    <scope>NUCLEOTIDE SEQUENCE</scope>
    <source>
        <strain evidence="1">CRE-138-0111</strain>
    </source>
</reference>
<organism evidence="1 2">
    <name type="scientific">Providencia huashanensis</name>
    <dbReference type="NCBI Taxonomy" id="3037798"/>
    <lineage>
        <taxon>Bacteria</taxon>
        <taxon>Pseudomonadati</taxon>
        <taxon>Pseudomonadota</taxon>
        <taxon>Gammaproteobacteria</taxon>
        <taxon>Enterobacterales</taxon>
        <taxon>Morganellaceae</taxon>
        <taxon>Providencia</taxon>
    </lineage>
</organism>
<evidence type="ECO:0000313" key="2">
    <source>
        <dbReference type="Proteomes" id="UP001176478"/>
    </source>
</evidence>
<comment type="caution">
    <text evidence="1">The sequence shown here is derived from an EMBL/GenBank/DDBJ whole genome shotgun (WGS) entry which is preliminary data.</text>
</comment>